<keyword evidence="2" id="KW-0732">Signal</keyword>
<comment type="similarity">
    <text evidence="1">Belongs to the HEBP family.</text>
</comment>
<feature type="chain" id="PRO_5012648418" description="Heme-binding protein 2" evidence="2">
    <location>
        <begin position="20"/>
        <end position="214"/>
    </location>
</feature>
<organism evidence="3 4">
    <name type="scientific">Chlamydomonas eustigma</name>
    <dbReference type="NCBI Taxonomy" id="1157962"/>
    <lineage>
        <taxon>Eukaryota</taxon>
        <taxon>Viridiplantae</taxon>
        <taxon>Chlorophyta</taxon>
        <taxon>core chlorophytes</taxon>
        <taxon>Chlorophyceae</taxon>
        <taxon>CS clade</taxon>
        <taxon>Chlamydomonadales</taxon>
        <taxon>Chlamydomonadaceae</taxon>
        <taxon>Chlamydomonas</taxon>
    </lineage>
</organism>
<dbReference type="EMBL" id="BEGY01000086">
    <property type="protein sequence ID" value="GAX82798.1"/>
    <property type="molecule type" value="Genomic_DNA"/>
</dbReference>
<feature type="signal peptide" evidence="2">
    <location>
        <begin position="1"/>
        <end position="19"/>
    </location>
</feature>
<evidence type="ECO:0000256" key="2">
    <source>
        <dbReference type="SAM" id="SignalP"/>
    </source>
</evidence>
<dbReference type="InterPro" id="IPR011256">
    <property type="entry name" value="Reg_factor_effector_dom_sf"/>
</dbReference>
<dbReference type="Gene3D" id="3.20.80.10">
    <property type="entry name" value="Regulatory factor, effector binding domain"/>
    <property type="match status" value="1"/>
</dbReference>
<dbReference type="AlphaFoldDB" id="A0A250XI97"/>
<protein>
    <recommendedName>
        <fullName evidence="5">Heme-binding protein 2</fullName>
    </recommendedName>
</protein>
<dbReference type="FunFam" id="3.20.80.10:FF:000002">
    <property type="entry name" value="Heme-binding protein 2"/>
    <property type="match status" value="1"/>
</dbReference>
<reference evidence="3 4" key="1">
    <citation type="submission" date="2017-08" db="EMBL/GenBank/DDBJ databases">
        <title>Acidophilic green algal genome provides insights into adaptation to an acidic environment.</title>
        <authorList>
            <person name="Hirooka S."/>
            <person name="Hirose Y."/>
            <person name="Kanesaki Y."/>
            <person name="Higuchi S."/>
            <person name="Fujiwara T."/>
            <person name="Onuma R."/>
            <person name="Era A."/>
            <person name="Ohbayashi R."/>
            <person name="Uzuka A."/>
            <person name="Nozaki H."/>
            <person name="Yoshikawa H."/>
            <person name="Miyagishima S.Y."/>
        </authorList>
    </citation>
    <scope>NUCLEOTIDE SEQUENCE [LARGE SCALE GENOMIC DNA]</scope>
    <source>
        <strain evidence="3 4">NIES-2499</strain>
    </source>
</reference>
<proteinExistence type="inferred from homology"/>
<evidence type="ECO:0000313" key="4">
    <source>
        <dbReference type="Proteomes" id="UP000232323"/>
    </source>
</evidence>
<comment type="caution">
    <text evidence="3">The sequence shown here is derived from an EMBL/GenBank/DDBJ whole genome shotgun (WGS) entry which is preliminary data.</text>
</comment>
<keyword evidence="4" id="KW-1185">Reference proteome</keyword>
<dbReference type="OrthoDB" id="6424451at2759"/>
<dbReference type="SUPFAM" id="SSF55136">
    <property type="entry name" value="Probable bacterial effector-binding domain"/>
    <property type="match status" value="1"/>
</dbReference>
<accession>A0A250XI97</accession>
<dbReference type="InterPro" id="IPR006917">
    <property type="entry name" value="SOUL_heme-bd"/>
</dbReference>
<evidence type="ECO:0008006" key="5">
    <source>
        <dbReference type="Google" id="ProtNLM"/>
    </source>
</evidence>
<gene>
    <name evidence="3" type="ORF">CEUSTIGMA_g10224.t1</name>
</gene>
<sequence>MNRFLIHFVLIACFVTTRGALLPTSIDVRLKSPWFCHDLDCPAFAIEDDKVARDMELRNYAAAQWVSTNVSDVKYDEAVRTGFWRLFQYISGTNEEDLKIEMTAPVKVQVVPGAGPYCKSQFKISFFVPIESQGSAPKPTDSAVYLDDAPAARFFVYSYPGFTYESKMLDKLNTALAALNTTDYKYDASYFFTAGYDSPFRLINRHNEVWIPAL</sequence>
<dbReference type="PANTHER" id="PTHR11220">
    <property type="entry name" value="HEME-BINDING PROTEIN-RELATED"/>
    <property type="match status" value="1"/>
</dbReference>
<dbReference type="Pfam" id="PF04832">
    <property type="entry name" value="SOUL"/>
    <property type="match status" value="1"/>
</dbReference>
<evidence type="ECO:0000313" key="3">
    <source>
        <dbReference type="EMBL" id="GAX82798.1"/>
    </source>
</evidence>
<name>A0A250XI97_9CHLO</name>
<dbReference type="PANTHER" id="PTHR11220:SF1">
    <property type="entry name" value="HEME-BINDING PROTEIN 2"/>
    <property type="match status" value="1"/>
</dbReference>
<dbReference type="Proteomes" id="UP000232323">
    <property type="component" value="Unassembled WGS sequence"/>
</dbReference>
<evidence type="ECO:0000256" key="1">
    <source>
        <dbReference type="ARBA" id="ARBA00009817"/>
    </source>
</evidence>